<keyword evidence="1" id="KW-0812">Transmembrane</keyword>
<dbReference type="AlphaFoldDB" id="A0A938WM73"/>
<proteinExistence type="predicted"/>
<gene>
    <name evidence="2" type="ORF">H6B30_12295</name>
</gene>
<protein>
    <submittedName>
        <fullName evidence="2">Uncharacterized protein</fullName>
    </submittedName>
</protein>
<comment type="caution">
    <text evidence="2">The sequence shown here is derived from an EMBL/GenBank/DDBJ whole genome shotgun (WGS) entry which is preliminary data.</text>
</comment>
<sequence>MDKDKIMEQLVAKFLDGATSNEEERRLYDYFTGSRVASHLHKYKAMFEWYAGGMAAPLPPVAEPEGRRARTVPMWAKVAAGAAAAVLIVAGAAVAYQRHAKTERMYAIYSGSYIVRGGKKITDLKVIMPELRRIEHEACALGNRHKGIGRMSPKEIFKMMENENKQNSNRPTI</sequence>
<dbReference type="Proteomes" id="UP000764045">
    <property type="component" value="Unassembled WGS sequence"/>
</dbReference>
<evidence type="ECO:0000313" key="2">
    <source>
        <dbReference type="EMBL" id="MBM6662521.1"/>
    </source>
</evidence>
<evidence type="ECO:0000313" key="3">
    <source>
        <dbReference type="Proteomes" id="UP000764045"/>
    </source>
</evidence>
<dbReference type="EMBL" id="JACJJL010000023">
    <property type="protein sequence ID" value="MBM6662521.1"/>
    <property type="molecule type" value="Genomic_DNA"/>
</dbReference>
<keyword evidence="1" id="KW-1133">Transmembrane helix</keyword>
<reference evidence="2 3" key="1">
    <citation type="journal article" date="2021" name="Sci. Rep.">
        <title>The distribution of antibiotic resistance genes in chicken gut microbiota commensals.</title>
        <authorList>
            <person name="Juricova H."/>
            <person name="Matiasovicova J."/>
            <person name="Kubasova T."/>
            <person name="Cejkova D."/>
            <person name="Rychlik I."/>
        </authorList>
    </citation>
    <scope>NUCLEOTIDE SEQUENCE [LARGE SCALE GENOMIC DNA]</scope>
    <source>
        <strain evidence="2 3">An819</strain>
    </source>
</reference>
<keyword evidence="1" id="KW-0472">Membrane</keyword>
<keyword evidence="3" id="KW-1185">Reference proteome</keyword>
<dbReference type="RefSeq" id="WP_205110992.1">
    <property type="nucleotide sequence ID" value="NZ_JACJJL010000023.1"/>
</dbReference>
<organism evidence="2 3">
    <name type="scientific">Marseilla massiliensis</name>
    <dbReference type="NCBI Taxonomy" id="1841864"/>
    <lineage>
        <taxon>Bacteria</taxon>
        <taxon>Pseudomonadati</taxon>
        <taxon>Bacteroidota</taxon>
        <taxon>Bacteroidia</taxon>
        <taxon>Bacteroidales</taxon>
        <taxon>Prevotellaceae</taxon>
        <taxon>Marseilla</taxon>
    </lineage>
</organism>
<feature type="transmembrane region" description="Helical" evidence="1">
    <location>
        <begin position="74"/>
        <end position="96"/>
    </location>
</feature>
<name>A0A938WM73_9BACT</name>
<accession>A0A938WM73</accession>
<evidence type="ECO:0000256" key="1">
    <source>
        <dbReference type="SAM" id="Phobius"/>
    </source>
</evidence>